<dbReference type="InterPro" id="IPR043132">
    <property type="entry name" value="BCAT-like_C"/>
</dbReference>
<dbReference type="SUPFAM" id="SSF56752">
    <property type="entry name" value="D-aminoacid aminotransferase-like PLP-dependent enzymes"/>
    <property type="match status" value="1"/>
</dbReference>
<dbReference type="InterPro" id="IPR036038">
    <property type="entry name" value="Aminotransferase-like"/>
</dbReference>
<reference evidence="1 2" key="1">
    <citation type="submission" date="2024-03" db="EMBL/GenBank/DDBJ databases">
        <title>Complete genome sequence of the green alga Chloropicon roscoffensis RCC1871.</title>
        <authorList>
            <person name="Lemieux C."/>
            <person name="Pombert J.-F."/>
            <person name="Otis C."/>
            <person name="Turmel M."/>
        </authorList>
    </citation>
    <scope>NUCLEOTIDE SEQUENCE [LARGE SCALE GENOMIC DNA]</scope>
    <source>
        <strain evidence="1 2">RCC1871</strain>
    </source>
</reference>
<organism evidence="1 2">
    <name type="scientific">Chloropicon roscoffensis</name>
    <dbReference type="NCBI Taxonomy" id="1461544"/>
    <lineage>
        <taxon>Eukaryota</taxon>
        <taxon>Viridiplantae</taxon>
        <taxon>Chlorophyta</taxon>
        <taxon>Chloropicophyceae</taxon>
        <taxon>Chloropicales</taxon>
        <taxon>Chloropicaceae</taxon>
        <taxon>Chloropicon</taxon>
    </lineage>
</organism>
<name>A0AAX4PBG0_9CHLO</name>
<keyword evidence="1" id="KW-0808">Transferase</keyword>
<gene>
    <name evidence="1" type="ORF">HKI87_07g50970</name>
</gene>
<dbReference type="PANTHER" id="PTHR47703:SF2">
    <property type="entry name" value="D-AMINOACID AMINOTRANSFERASE-LIKE PLP-DEPENDENT ENZYMES SUPERFAMILY PROTEIN"/>
    <property type="match status" value="1"/>
</dbReference>
<evidence type="ECO:0000313" key="2">
    <source>
        <dbReference type="Proteomes" id="UP001472866"/>
    </source>
</evidence>
<sequence length="354" mass="37794">MMEFTVVRDGEVVSEPGQDLASPAGFLRSIGSGAYTAAGVSRRRSRRRRDDGLSRMEFWLPLWDEHVYRLGHSLTRLFPDSDQVKDGDVVREAARASVSALLRHEMNQEGSREATTNHDVGAAEPEEGFTHMVTVALRPGPGPSSPLACFAHLYPLRPESRATTASVLLSEFRRISPEAKSCAWATDRRPLEVDLARRGAMLAGGLSEVVMCTERGMLLEGTKSNVFVVVEDDRGGGGLNPKRRLLTPPLSSGILPGLARAAVIATAAALGIAVEERQVDSKDCTGWSECFLTSAVKMAQPVAAVAVPAGGSGAEVVADFAGRAPGPVTEAIRGALWDRVLRGEGGRLFGPPGW</sequence>
<dbReference type="AlphaFoldDB" id="A0AAX4PBG0"/>
<protein>
    <submittedName>
        <fullName evidence="1">Class IV aminotransferase</fullName>
    </submittedName>
</protein>
<dbReference type="EMBL" id="CP151507">
    <property type="protein sequence ID" value="WZN63548.1"/>
    <property type="molecule type" value="Genomic_DNA"/>
</dbReference>
<evidence type="ECO:0000313" key="1">
    <source>
        <dbReference type="EMBL" id="WZN63548.1"/>
    </source>
</evidence>
<keyword evidence="1" id="KW-0032">Aminotransferase</keyword>
<dbReference type="PANTHER" id="PTHR47703">
    <property type="entry name" value="D-AMINOACID AMINOTRANSFERASE-LIKE PLP-DEPENDENT ENZYMES SUPERFAMILY PROTEIN"/>
    <property type="match status" value="1"/>
</dbReference>
<dbReference type="InterPro" id="IPR001544">
    <property type="entry name" value="Aminotrans_IV"/>
</dbReference>
<proteinExistence type="predicted"/>
<dbReference type="GO" id="GO:0008483">
    <property type="term" value="F:transaminase activity"/>
    <property type="evidence" value="ECO:0007669"/>
    <property type="project" value="UniProtKB-KW"/>
</dbReference>
<dbReference type="Gene3D" id="3.20.10.10">
    <property type="entry name" value="D-amino Acid Aminotransferase, subunit A, domain 2"/>
    <property type="match status" value="1"/>
</dbReference>
<keyword evidence="2" id="KW-1185">Reference proteome</keyword>
<accession>A0AAX4PBG0</accession>
<dbReference type="Pfam" id="PF01063">
    <property type="entry name" value="Aminotran_4"/>
    <property type="match status" value="1"/>
</dbReference>
<dbReference type="Proteomes" id="UP001472866">
    <property type="component" value="Chromosome 07"/>
</dbReference>